<dbReference type="GO" id="GO:0004190">
    <property type="term" value="F:aspartic-type endopeptidase activity"/>
    <property type="evidence" value="ECO:0007669"/>
    <property type="project" value="InterPro"/>
</dbReference>
<dbReference type="PROSITE" id="PS50175">
    <property type="entry name" value="ASP_PROT_RETROV"/>
    <property type="match status" value="1"/>
</dbReference>
<dbReference type="Pfam" id="PF20009">
    <property type="entry name" value="GEVED"/>
    <property type="match status" value="1"/>
</dbReference>
<dbReference type="InterPro" id="IPR045474">
    <property type="entry name" value="GEVED"/>
</dbReference>
<feature type="region of interest" description="Disordered" evidence="2">
    <location>
        <begin position="917"/>
        <end position="967"/>
    </location>
</feature>
<dbReference type="GO" id="GO:0000272">
    <property type="term" value="P:polysaccharide catabolic process"/>
    <property type="evidence" value="ECO:0007669"/>
    <property type="project" value="InterPro"/>
</dbReference>
<keyword evidence="1" id="KW-0378">Hydrolase</keyword>
<protein>
    <recommendedName>
        <fullName evidence="3">Peptidase A2 domain-containing protein</fullName>
    </recommendedName>
</protein>
<organism evidence="4 5">
    <name type="scientific">Stieleria maiorica</name>
    <dbReference type="NCBI Taxonomy" id="2795974"/>
    <lineage>
        <taxon>Bacteria</taxon>
        <taxon>Pseudomonadati</taxon>
        <taxon>Planctomycetota</taxon>
        <taxon>Planctomycetia</taxon>
        <taxon>Pirellulales</taxon>
        <taxon>Pirellulaceae</taxon>
        <taxon>Stieleria</taxon>
    </lineage>
</organism>
<evidence type="ECO:0000256" key="1">
    <source>
        <dbReference type="ARBA" id="ARBA00022801"/>
    </source>
</evidence>
<evidence type="ECO:0000259" key="3">
    <source>
        <dbReference type="PROSITE" id="PS50175"/>
    </source>
</evidence>
<proteinExistence type="predicted"/>
<dbReference type="EMBL" id="CP036264">
    <property type="protein sequence ID" value="QEF99095.1"/>
    <property type="molecule type" value="Genomic_DNA"/>
</dbReference>
<dbReference type="InterPro" id="IPR001995">
    <property type="entry name" value="Peptidase_A2_cat"/>
</dbReference>
<sequence length="1501" mass="159437">MRFISHVHQGAGGRLCRRRRHCLERLERRNLLAAGFVELGASDNIALDQPRVAVEFAADVDPGPGIRWESLGPDLFNTFLLDTGASSILTMATAIADMEDSRLGYDVQGQLLEGGVAGTHLLDVSVPYRFDYAGSNGQRHTILDARVMSDATKDFSQLGPWGLAGMPAMEGQVVSLDFTGWSGGGVDLDSIYMETEFSTDVPVSAGHRYTISMDNRLSFDPLDQMVFGEPPVWGDVPFMTGIPEHNGIAQPGNFLFDTGAQISVLSERLALQLGLDSNGDGTLDQNDANFVTQQVVGGVGGQISVPVFGFDEFHLPTDSGVDIVWTDLQWLILDIDIPGQDASLDGVFGSDLLTSGWFHAFFSPGQPDGYINQVHMDFRTIETDGTAKLHFDLNPDFDHVILPGPGFIIRQSFSTTDVVEGGENDSYNIVLSGAPTADVVVTLANDAGQVTAENAADGSNTLVFTPDNWDQVQTVLVKAVNDLAAEGNHSTLITHSVRSIDPGYHNRSVADVSVRIIDDDLNLLEITRDQAGLNPISSIDAIEGGEEVFYWVALSEQPPGATYVAFADSSEQTSAIRLPDRDLLFGQILEFNSGNWNLPQQIALSAVDDAAKEGPHTSRMVHTVIDGRDPFDLITVGATPLVVNITDDDRGVVSITPNRNLQLSESGSTDSYQVSLNLAPRNGQQVHITIQADAQTLVSTDNGLTFGGSRVLTFADASAQTVTVRAIDDAIAEDTHFARITHTVAAPVTDSRYPVDLPIDSAMATILDNETAGLSFSPVAPAAPPPKQDATDFGVMASAATSTESSSATPTIEIHEGSQATYWVALNSQPQADVKVFLNSHHAQVGAVDDAQVSNAFLTFNAENWNTPQAVRLSAADDDLVNGVQDTQLSHNTFSADSAYRGSVMLPIRRIDNDRAEFGDAPAPYPSRVADDGANHLAVGPRLGDHRDDEIDATPTSDATGDDHADLSDEDGVLFGTLKQGQSTAGVNIDLQGASEAKVDAWIDFDADGIWAPNEQILNSANVVAGLQTLNYAVPTTMTLGETFARVRVSSAGGLQPTGPAADGEVEDYRITIREDVAFAVSAPHGQLSLRRVGENVELVDSTANLILMSKPLATTQSLLIDTGGNSGDLVIDYAADGFFAFPDGAAFDLRGGSITVEGTGTSTTRLSSTEGALSGGMVNVRDASTVTTIRWNDAGAVSLRAMQSIEIDGPLNLADQTLSLDASNPVTLGSVTEFAGGRIESSGPITLAGTLIVQPRPGVSPEVGDSTVLVTAPTLNGSFENQNLPAPAVGTDWDLNRQATQLRLVLVDLAQVSAVAPAHAGNSNQRSQITTVDVVFEGQVDIDSDAFELRRRDGDGEIVTTSFSLASDSQGNSVASLRFSGDLTRGNSAALVDGNYQLTIDPSKVRRAGTSVTLDGNDDGRQGGDFVFGAAATDRFFAFFGDTDGDRDVDGQDYGRFGLSFLKSEGTAGYNPDLDSDGDGDVDGQDYARFGQRFLKTLPF</sequence>
<dbReference type="GO" id="GO:0006508">
    <property type="term" value="P:proteolysis"/>
    <property type="evidence" value="ECO:0007669"/>
    <property type="project" value="InterPro"/>
</dbReference>
<evidence type="ECO:0000313" key="5">
    <source>
        <dbReference type="Proteomes" id="UP000321353"/>
    </source>
</evidence>
<dbReference type="PROSITE" id="PS00141">
    <property type="entry name" value="ASP_PROTEASE"/>
    <property type="match status" value="1"/>
</dbReference>
<evidence type="ECO:0000256" key="2">
    <source>
        <dbReference type="SAM" id="MobiDB-lite"/>
    </source>
</evidence>
<dbReference type="InterPro" id="IPR001969">
    <property type="entry name" value="Aspartic_peptidase_AS"/>
</dbReference>
<dbReference type="RefSeq" id="WP_167546837.1">
    <property type="nucleotide sequence ID" value="NZ_CP036264.1"/>
</dbReference>
<dbReference type="KEGG" id="smam:Mal15_31550"/>
<dbReference type="PROSITE" id="PS00018">
    <property type="entry name" value="EF_HAND_1"/>
    <property type="match status" value="1"/>
</dbReference>
<keyword evidence="5" id="KW-1185">Reference proteome</keyword>
<dbReference type="InterPro" id="IPR021109">
    <property type="entry name" value="Peptidase_aspartic_dom_sf"/>
</dbReference>
<feature type="domain" description="Peptidase A2" evidence="3">
    <location>
        <begin position="252"/>
        <end position="301"/>
    </location>
</feature>
<dbReference type="Proteomes" id="UP000321353">
    <property type="component" value="Chromosome"/>
</dbReference>
<gene>
    <name evidence="4" type="ORF">Mal15_31550</name>
</gene>
<name>A0A5B9MHP3_9BACT</name>
<reference evidence="4 5" key="1">
    <citation type="submission" date="2019-02" db="EMBL/GenBank/DDBJ databases">
        <title>Planctomycetal bacteria perform biofilm scaping via a novel small molecule.</title>
        <authorList>
            <person name="Jeske O."/>
            <person name="Boedeker C."/>
            <person name="Wiegand S."/>
            <person name="Breitling P."/>
            <person name="Kallscheuer N."/>
            <person name="Jogler M."/>
            <person name="Rohde M."/>
            <person name="Petersen J."/>
            <person name="Medema M.H."/>
            <person name="Surup F."/>
            <person name="Jogler C."/>
        </authorList>
    </citation>
    <scope>NUCLEOTIDE SEQUENCE [LARGE SCALE GENOMIC DNA]</scope>
    <source>
        <strain evidence="4 5">Mal15</strain>
    </source>
</reference>
<evidence type="ECO:0000313" key="4">
    <source>
        <dbReference type="EMBL" id="QEF99095.1"/>
    </source>
</evidence>
<accession>A0A5B9MHP3</accession>
<dbReference type="Gene3D" id="2.40.70.10">
    <property type="entry name" value="Acid Proteases"/>
    <property type="match status" value="1"/>
</dbReference>
<dbReference type="InterPro" id="IPR018247">
    <property type="entry name" value="EF_Hand_1_Ca_BS"/>
</dbReference>
<dbReference type="InterPro" id="IPR036439">
    <property type="entry name" value="Dockerin_dom_sf"/>
</dbReference>
<dbReference type="Gene3D" id="1.10.1330.10">
    <property type="entry name" value="Dockerin domain"/>
    <property type="match status" value="1"/>
</dbReference>